<keyword evidence="2" id="KW-1185">Reference proteome</keyword>
<name>A0A0W1AA55_9GAMM</name>
<evidence type="ECO:0000313" key="2">
    <source>
        <dbReference type="Proteomes" id="UP000054662"/>
    </source>
</evidence>
<organism evidence="1 2">
    <name type="scientific">Legionella worsleiensis</name>
    <dbReference type="NCBI Taxonomy" id="45076"/>
    <lineage>
        <taxon>Bacteria</taxon>
        <taxon>Pseudomonadati</taxon>
        <taxon>Pseudomonadota</taxon>
        <taxon>Gammaproteobacteria</taxon>
        <taxon>Legionellales</taxon>
        <taxon>Legionellaceae</taxon>
        <taxon>Legionella</taxon>
    </lineage>
</organism>
<dbReference type="RefSeq" id="WP_058493422.1">
    <property type="nucleotide sequence ID" value="NZ_CBCRUR010000012.1"/>
</dbReference>
<dbReference type="Pfam" id="PF07386">
    <property type="entry name" value="DUF1499"/>
    <property type="match status" value="1"/>
</dbReference>
<gene>
    <name evidence="1" type="ORF">Lwor_1629</name>
</gene>
<protein>
    <recommendedName>
        <fullName evidence="3">DUF1499 domain-containing protein</fullName>
    </recommendedName>
</protein>
<dbReference type="STRING" id="45076.Lwor_1629"/>
<dbReference type="AlphaFoldDB" id="A0A0W1AA55"/>
<accession>A0A0W1AA55</accession>
<comment type="caution">
    <text evidence="1">The sequence shown here is derived from an EMBL/GenBank/DDBJ whole genome shotgun (WGS) entry which is preliminary data.</text>
</comment>
<dbReference type="EMBL" id="LNZC01000020">
    <property type="protein sequence ID" value="KTD78234.1"/>
    <property type="molecule type" value="Genomic_DNA"/>
</dbReference>
<sequence>MKILLIVVLLIAGAVGILYLFPQINFREMPEGLMNGKLSEEKPNWVSSFVAPDNMHYIAPLNAVNLSDLSQCMQHNIPQITITHLDKTYLLAYRQSRVFHFVDWLVIYSDGNVVSSATMGYSDLGKNRELVEQIRTLCH</sequence>
<proteinExistence type="predicted"/>
<evidence type="ECO:0008006" key="3">
    <source>
        <dbReference type="Google" id="ProtNLM"/>
    </source>
</evidence>
<dbReference type="InterPro" id="IPR010865">
    <property type="entry name" value="DUF1499"/>
</dbReference>
<dbReference type="OrthoDB" id="9793534at2"/>
<dbReference type="PATRIC" id="fig|45076.6.peg.1764"/>
<evidence type="ECO:0000313" key="1">
    <source>
        <dbReference type="EMBL" id="KTD78234.1"/>
    </source>
</evidence>
<reference evidence="1 2" key="1">
    <citation type="submission" date="2015-11" db="EMBL/GenBank/DDBJ databases">
        <title>Genomic analysis of 38 Legionella species identifies large and diverse effector repertoires.</title>
        <authorList>
            <person name="Burstein D."/>
            <person name="Amaro F."/>
            <person name="Zusman T."/>
            <person name="Lifshitz Z."/>
            <person name="Cohen O."/>
            <person name="Gilbert J.A."/>
            <person name="Pupko T."/>
            <person name="Shuman H.A."/>
            <person name="Segal G."/>
        </authorList>
    </citation>
    <scope>NUCLEOTIDE SEQUENCE [LARGE SCALE GENOMIC DNA]</scope>
    <source>
        <strain evidence="1 2">ATCC 49508</strain>
    </source>
</reference>
<dbReference type="Proteomes" id="UP000054662">
    <property type="component" value="Unassembled WGS sequence"/>
</dbReference>